<name>A0ABP4IGM9_9PSEU</name>
<protein>
    <submittedName>
        <fullName evidence="1">Uncharacterized protein</fullName>
    </submittedName>
</protein>
<organism evidence="1 2">
    <name type="scientific">Pseudonocardia kongjuensis</name>
    <dbReference type="NCBI Taxonomy" id="102227"/>
    <lineage>
        <taxon>Bacteria</taxon>
        <taxon>Bacillati</taxon>
        <taxon>Actinomycetota</taxon>
        <taxon>Actinomycetes</taxon>
        <taxon>Pseudonocardiales</taxon>
        <taxon>Pseudonocardiaceae</taxon>
        <taxon>Pseudonocardia</taxon>
    </lineage>
</organism>
<evidence type="ECO:0000313" key="1">
    <source>
        <dbReference type="EMBL" id="GAA1390264.1"/>
    </source>
</evidence>
<evidence type="ECO:0000313" key="2">
    <source>
        <dbReference type="Proteomes" id="UP001501414"/>
    </source>
</evidence>
<keyword evidence="2" id="KW-1185">Reference proteome</keyword>
<gene>
    <name evidence="1" type="ORF">GCM10009613_30570</name>
</gene>
<dbReference type="EMBL" id="BAAAJK010000011">
    <property type="protein sequence ID" value="GAA1390264.1"/>
    <property type="molecule type" value="Genomic_DNA"/>
</dbReference>
<comment type="caution">
    <text evidence="1">The sequence shown here is derived from an EMBL/GenBank/DDBJ whole genome shotgun (WGS) entry which is preliminary data.</text>
</comment>
<proteinExistence type="predicted"/>
<accession>A0ABP4IGM9</accession>
<dbReference type="Proteomes" id="UP001501414">
    <property type="component" value="Unassembled WGS sequence"/>
</dbReference>
<sequence>MPDPVPAPVCIVRDAEGCEHMRSDDLAACRVEADRLGVGAYVEVFCVIYRVTTESLSDPTYDLFND</sequence>
<reference evidence="2" key="1">
    <citation type="journal article" date="2019" name="Int. J. Syst. Evol. Microbiol.">
        <title>The Global Catalogue of Microorganisms (GCM) 10K type strain sequencing project: providing services to taxonomists for standard genome sequencing and annotation.</title>
        <authorList>
            <consortium name="The Broad Institute Genomics Platform"/>
            <consortium name="The Broad Institute Genome Sequencing Center for Infectious Disease"/>
            <person name="Wu L."/>
            <person name="Ma J."/>
        </authorList>
    </citation>
    <scope>NUCLEOTIDE SEQUENCE [LARGE SCALE GENOMIC DNA]</scope>
    <source>
        <strain evidence="2">JCM 11896</strain>
    </source>
</reference>